<dbReference type="GO" id="GO:0004057">
    <property type="term" value="F:arginyl-tRNA--protein transferase activity"/>
    <property type="evidence" value="ECO:0007669"/>
    <property type="project" value="InterPro"/>
</dbReference>
<dbReference type="OrthoDB" id="74183at2759"/>
<comment type="caution">
    <text evidence="3">The sequence shown here is derived from an EMBL/GenBank/DDBJ whole genome shotgun (WGS) entry which is preliminary data.</text>
</comment>
<keyword evidence="3" id="KW-0808">Transferase</keyword>
<reference evidence="3 4" key="1">
    <citation type="submission" date="2018-10" db="EMBL/GenBank/DDBJ databases">
        <title>Genome assembly for a Yunnan-Guizhou Plateau 3E fish, Anabarilius grahami (Regan), and its evolutionary and genetic applications.</title>
        <authorList>
            <person name="Jiang W."/>
        </authorList>
    </citation>
    <scope>NUCLEOTIDE SEQUENCE [LARGE SCALE GENOMIC DNA]</scope>
    <source>
        <strain evidence="3">AG-KIZ</strain>
        <tissue evidence="3">Muscle</tissue>
    </source>
</reference>
<proteinExistence type="predicted"/>
<dbReference type="EMBL" id="RJVU01068204">
    <property type="protein sequence ID" value="ROI80406.1"/>
    <property type="molecule type" value="Genomic_DNA"/>
</dbReference>
<accession>A0A3N0XN06</accession>
<evidence type="ECO:0000313" key="4">
    <source>
        <dbReference type="Proteomes" id="UP000281406"/>
    </source>
</evidence>
<dbReference type="PANTHER" id="PTHR21367:SF1">
    <property type="entry name" value="ARGINYL-TRNA--PROTEIN TRANSFERASE 1"/>
    <property type="match status" value="1"/>
</dbReference>
<name>A0A3N0XN06_ANAGA</name>
<sequence length="257" mass="28880">MAAGGSCSIVEYFGGDDGYRCGYCKHENGNFSHGMWSHTMTVQDYQDLIDRGWRRSGKYVYKPIMNKTCCPQYTIRCHALNFHPSKTQKKTLKRVNKFLSKGEMPVERCDEGHEGEPMDSVHEEGVRPPPEDPLKIDHSEIQDITTSPDTDSTNSTAPTTPREDAAPASAEKTSSVTPKPDKLKVPYIDRPLERAPPQNSPEMGRIYRGSQKEEKTLALYISKRKPPGDKFIAACFMTIFTSELCLLLALTQTELND</sequence>
<organism evidence="3 4">
    <name type="scientific">Anabarilius grahami</name>
    <name type="common">Kanglang fish</name>
    <name type="synonym">Barilius grahami</name>
    <dbReference type="NCBI Taxonomy" id="495550"/>
    <lineage>
        <taxon>Eukaryota</taxon>
        <taxon>Metazoa</taxon>
        <taxon>Chordata</taxon>
        <taxon>Craniata</taxon>
        <taxon>Vertebrata</taxon>
        <taxon>Euteleostomi</taxon>
        <taxon>Actinopterygii</taxon>
        <taxon>Neopterygii</taxon>
        <taxon>Teleostei</taxon>
        <taxon>Ostariophysi</taxon>
        <taxon>Cypriniformes</taxon>
        <taxon>Xenocyprididae</taxon>
        <taxon>Xenocypridinae</taxon>
        <taxon>Xenocypridinae incertae sedis</taxon>
        <taxon>Anabarilius</taxon>
    </lineage>
</organism>
<gene>
    <name evidence="3" type="ORF">DPX16_1996</name>
</gene>
<dbReference type="GO" id="GO:0005737">
    <property type="term" value="C:cytoplasm"/>
    <property type="evidence" value="ECO:0007669"/>
    <property type="project" value="TreeGrafter"/>
</dbReference>
<feature type="domain" description="N-end aminoacyl transferase N-terminal" evidence="2">
    <location>
        <begin position="20"/>
        <end position="90"/>
    </location>
</feature>
<dbReference type="AlphaFoldDB" id="A0A3N0XN06"/>
<feature type="region of interest" description="Disordered" evidence="1">
    <location>
        <begin position="103"/>
        <end position="184"/>
    </location>
</feature>
<dbReference type="InterPro" id="IPR030700">
    <property type="entry name" value="N-end_Aminoacyl_Trfase"/>
</dbReference>
<dbReference type="Pfam" id="PF04376">
    <property type="entry name" value="ATE_N"/>
    <property type="match status" value="1"/>
</dbReference>
<evidence type="ECO:0000259" key="2">
    <source>
        <dbReference type="Pfam" id="PF04376"/>
    </source>
</evidence>
<dbReference type="PANTHER" id="PTHR21367">
    <property type="entry name" value="ARGININE-TRNA-PROTEIN TRANSFERASE 1"/>
    <property type="match status" value="1"/>
</dbReference>
<evidence type="ECO:0000256" key="1">
    <source>
        <dbReference type="SAM" id="MobiDB-lite"/>
    </source>
</evidence>
<keyword evidence="4" id="KW-1185">Reference proteome</keyword>
<evidence type="ECO:0000313" key="3">
    <source>
        <dbReference type="EMBL" id="ROI80406.1"/>
    </source>
</evidence>
<protein>
    <submittedName>
        <fullName evidence="3">Arginyl-tRNA--protein transferase 1</fullName>
    </submittedName>
</protein>
<feature type="compositionally biased region" description="Low complexity" evidence="1">
    <location>
        <begin position="143"/>
        <end position="160"/>
    </location>
</feature>
<dbReference type="Proteomes" id="UP000281406">
    <property type="component" value="Unassembled WGS sequence"/>
</dbReference>
<feature type="compositionally biased region" description="Basic and acidic residues" evidence="1">
    <location>
        <begin position="104"/>
        <end position="141"/>
    </location>
</feature>
<dbReference type="InterPro" id="IPR007471">
    <property type="entry name" value="N-end_Aminoacyl_Trfase_N"/>
</dbReference>